<organism evidence="2 3">
    <name type="scientific">Geoalkalibacter halelectricus</name>
    <dbReference type="NCBI Taxonomy" id="2847045"/>
    <lineage>
        <taxon>Bacteria</taxon>
        <taxon>Pseudomonadati</taxon>
        <taxon>Thermodesulfobacteriota</taxon>
        <taxon>Desulfuromonadia</taxon>
        <taxon>Desulfuromonadales</taxon>
        <taxon>Geoalkalibacteraceae</taxon>
        <taxon>Geoalkalibacter</taxon>
    </lineage>
</organism>
<evidence type="ECO:0000313" key="3">
    <source>
        <dbReference type="Proteomes" id="UP001060414"/>
    </source>
</evidence>
<name>A0ABY5ZPB0_9BACT</name>
<dbReference type="GO" id="GO:0016787">
    <property type="term" value="F:hydrolase activity"/>
    <property type="evidence" value="ECO:0007669"/>
    <property type="project" value="UniProtKB-KW"/>
</dbReference>
<reference evidence="2" key="1">
    <citation type="journal article" date="2022" name="Environ. Microbiol.">
        <title>Geoalkalibacter halelectricus SAP #1 sp. nov. possessing extracellular electron transfer and mineral#reducing capabilities from a haloalkaline environment.</title>
        <authorList>
            <person name="Yadav S."/>
            <person name="Singh R."/>
            <person name="Sundharam S.S."/>
            <person name="Chaudhary S."/>
            <person name="Krishnamurthi S."/>
            <person name="Patil S.A."/>
        </authorList>
    </citation>
    <scope>NUCLEOTIDE SEQUENCE</scope>
    <source>
        <strain evidence="2">SAP-1</strain>
    </source>
</reference>
<protein>
    <submittedName>
        <fullName evidence="2">Alpha/beta fold hydrolase</fullName>
    </submittedName>
</protein>
<dbReference type="PANTHER" id="PTHR37946:SF1">
    <property type="entry name" value="SLL1969 PROTEIN"/>
    <property type="match status" value="1"/>
</dbReference>
<proteinExistence type="predicted"/>
<keyword evidence="3" id="KW-1185">Reference proteome</keyword>
<keyword evidence="2" id="KW-0378">Hydrolase</keyword>
<dbReference type="InterPro" id="IPR029058">
    <property type="entry name" value="AB_hydrolase_fold"/>
</dbReference>
<sequence length="276" mass="30726">MSLIFNLLILLLATTGIFVLLSYTIAWYETANRDPAQVETRFSPSRLMFALGLLARETLSLALTVAAHPFGWLPEGAVGRAQGRPILLLHGLFHNRSCWWLLKRRLQAAGLGPIYTLNLNTWRSDIEPLTELAAGKIDQIRREQGVEQVDLIGHSMGGMIARNLVQLRGGADKVCRVICIATPHQGSRLAPFAMTPLARTLMPDSTFLQRLATAERPKDVQFFSIYTRHDNLVIPTESAILENAPAIEVSGIGHSCLLFSRRVADHVEKILRTEDR</sequence>
<gene>
    <name evidence="2" type="ORF">L9S41_06200</name>
</gene>
<dbReference type="InterPro" id="IPR012908">
    <property type="entry name" value="PGAP1-ab_dom-like"/>
</dbReference>
<dbReference type="EMBL" id="CP092109">
    <property type="protein sequence ID" value="UWZ80982.1"/>
    <property type="molecule type" value="Genomic_DNA"/>
</dbReference>
<dbReference type="Gene3D" id="3.40.50.1820">
    <property type="entry name" value="alpha/beta hydrolase"/>
    <property type="match status" value="1"/>
</dbReference>
<dbReference type="Pfam" id="PF07819">
    <property type="entry name" value="PGAP1"/>
    <property type="match status" value="1"/>
</dbReference>
<accession>A0ABY5ZPB0</accession>
<dbReference type="PANTHER" id="PTHR37946">
    <property type="entry name" value="SLL1969 PROTEIN"/>
    <property type="match status" value="1"/>
</dbReference>
<evidence type="ECO:0000259" key="1">
    <source>
        <dbReference type="Pfam" id="PF07819"/>
    </source>
</evidence>
<feature type="domain" description="GPI inositol-deacylase PGAP1-like alpha/beta" evidence="1">
    <location>
        <begin position="142"/>
        <end position="243"/>
    </location>
</feature>
<dbReference type="SUPFAM" id="SSF53474">
    <property type="entry name" value="alpha/beta-Hydrolases"/>
    <property type="match status" value="1"/>
</dbReference>
<dbReference type="Proteomes" id="UP001060414">
    <property type="component" value="Chromosome"/>
</dbReference>
<evidence type="ECO:0000313" key="2">
    <source>
        <dbReference type="EMBL" id="UWZ80982.1"/>
    </source>
</evidence>
<dbReference type="RefSeq" id="WP_260749350.1">
    <property type="nucleotide sequence ID" value="NZ_CP092109.1"/>
</dbReference>